<sequence>VVETNGENIVQMPDRNRMFLEQTPQGFNYHTILNAHQYSKMDVTDDIQLVKEMGIECKVVEGSEQNFKITTQQDFQFAEMLLKEGR</sequence>
<dbReference type="AlphaFoldDB" id="A0A382URF5"/>
<evidence type="ECO:0000313" key="3">
    <source>
        <dbReference type="EMBL" id="SVD36717.1"/>
    </source>
</evidence>
<dbReference type="Gene3D" id="3.90.550.10">
    <property type="entry name" value="Spore Coat Polysaccharide Biosynthesis Protein SpsA, Chain A"/>
    <property type="match status" value="1"/>
</dbReference>
<protein>
    <recommendedName>
        <fullName evidence="4">2-C-methyl-D-erythritol 4-phosphate cytidylyltransferase</fullName>
    </recommendedName>
</protein>
<gene>
    <name evidence="3" type="ORF">METZ01_LOCUS389571</name>
</gene>
<dbReference type="GO" id="GO:0050518">
    <property type="term" value="F:2-C-methyl-D-erythritol 4-phosphate cytidylyltransferase activity"/>
    <property type="evidence" value="ECO:0007669"/>
    <property type="project" value="TreeGrafter"/>
</dbReference>
<keyword evidence="1" id="KW-0808">Transferase</keyword>
<evidence type="ECO:0000256" key="1">
    <source>
        <dbReference type="ARBA" id="ARBA00022679"/>
    </source>
</evidence>
<keyword evidence="2" id="KW-0548">Nucleotidyltransferase</keyword>
<accession>A0A382URF5</accession>
<reference evidence="3" key="1">
    <citation type="submission" date="2018-05" db="EMBL/GenBank/DDBJ databases">
        <authorList>
            <person name="Lanie J.A."/>
            <person name="Ng W.-L."/>
            <person name="Kazmierczak K.M."/>
            <person name="Andrzejewski T.M."/>
            <person name="Davidsen T.M."/>
            <person name="Wayne K.J."/>
            <person name="Tettelin H."/>
            <person name="Glass J.I."/>
            <person name="Rusch D."/>
            <person name="Podicherti R."/>
            <person name="Tsui H.-C.T."/>
            <person name="Winkler M.E."/>
        </authorList>
    </citation>
    <scope>NUCLEOTIDE SEQUENCE</scope>
</reference>
<dbReference type="EMBL" id="UINC01146152">
    <property type="protein sequence ID" value="SVD36717.1"/>
    <property type="molecule type" value="Genomic_DNA"/>
</dbReference>
<proteinExistence type="predicted"/>
<dbReference type="InterPro" id="IPR050088">
    <property type="entry name" value="IspD/TarI_cytidylyltransf_bact"/>
</dbReference>
<name>A0A382URF5_9ZZZZ</name>
<dbReference type="InterPro" id="IPR029044">
    <property type="entry name" value="Nucleotide-diphossugar_trans"/>
</dbReference>
<feature type="non-terminal residue" evidence="3">
    <location>
        <position position="1"/>
    </location>
</feature>
<evidence type="ECO:0008006" key="4">
    <source>
        <dbReference type="Google" id="ProtNLM"/>
    </source>
</evidence>
<dbReference type="SUPFAM" id="SSF53448">
    <property type="entry name" value="Nucleotide-diphospho-sugar transferases"/>
    <property type="match status" value="1"/>
</dbReference>
<dbReference type="PANTHER" id="PTHR32125:SF4">
    <property type="entry name" value="2-C-METHYL-D-ERYTHRITOL 4-PHOSPHATE CYTIDYLYLTRANSFERASE, CHLOROPLASTIC"/>
    <property type="match status" value="1"/>
</dbReference>
<evidence type="ECO:0000256" key="2">
    <source>
        <dbReference type="ARBA" id="ARBA00022695"/>
    </source>
</evidence>
<dbReference type="Pfam" id="PF01128">
    <property type="entry name" value="IspD"/>
    <property type="match status" value="1"/>
</dbReference>
<dbReference type="InterPro" id="IPR034683">
    <property type="entry name" value="IspD/TarI"/>
</dbReference>
<organism evidence="3">
    <name type="scientific">marine metagenome</name>
    <dbReference type="NCBI Taxonomy" id="408172"/>
    <lineage>
        <taxon>unclassified sequences</taxon>
        <taxon>metagenomes</taxon>
        <taxon>ecological metagenomes</taxon>
    </lineage>
</organism>
<dbReference type="PANTHER" id="PTHR32125">
    <property type="entry name" value="2-C-METHYL-D-ERYTHRITOL 4-PHOSPHATE CYTIDYLYLTRANSFERASE, CHLOROPLASTIC"/>
    <property type="match status" value="1"/>
</dbReference>